<dbReference type="Pfam" id="PF01343">
    <property type="entry name" value="Peptidase_S49"/>
    <property type="match status" value="1"/>
</dbReference>
<protein>
    <submittedName>
        <fullName evidence="4">S49 family peptidase</fullName>
    </submittedName>
</protein>
<evidence type="ECO:0000313" key="4">
    <source>
        <dbReference type="EMBL" id="QCN96660.1"/>
    </source>
</evidence>
<dbReference type="GO" id="GO:0006508">
    <property type="term" value="P:proteolysis"/>
    <property type="evidence" value="ECO:0007669"/>
    <property type="project" value="InterPro"/>
</dbReference>
<dbReference type="Gene3D" id="3.90.226.10">
    <property type="entry name" value="2-enoyl-CoA Hydratase, Chain A, domain 1"/>
    <property type="match status" value="1"/>
</dbReference>
<name>A0A4D8PHA8_9PROT</name>
<dbReference type="KEGG" id="aare:D3093_15065"/>
<dbReference type="InterPro" id="IPR033855">
    <property type="entry name" value="Protein_C"/>
</dbReference>
<sequence length="340" mass="35719">MPSAALRAIRAQPWAITPDYLAVIERIAERALDAPEVIAKAQDGHEARYLQAVAAMGSRLDGARRTTIRNGVACIPILGPIFPRSNVMSDYSGATSLDVAAADLRVAQQSDAVTRILLVMDSPGGAVSGTAEFAGLIAASPKPVTAHVTGLGASACYWIASQAHEIVLDRAGLVGSIGVVMSVQAQEHADRDGYRQHDVVSSNAANKRPDFNTEAGREQLRAELDQIEKVFIGDVAKGRGVTAKTVIEDFGRGGVKVGKSALDAGMVDRLGTLEDTLTRLARGGGTTGKAGDRAADLETEVEADTDPVPEAAPPDALPRTGASTRLASLQLDLRRRRARS</sequence>
<evidence type="ECO:0000256" key="1">
    <source>
        <dbReference type="ARBA" id="ARBA00008683"/>
    </source>
</evidence>
<reference evidence="4 5" key="1">
    <citation type="submission" date="2018-09" db="EMBL/GenBank/DDBJ databases">
        <title>Whole genome based analysis of evolution and adaptive divergence in Indian and Brazilian strains of Azospirillum brasilense.</title>
        <authorList>
            <person name="Singh C."/>
            <person name="Tripathi A.K."/>
        </authorList>
    </citation>
    <scope>NUCLEOTIDE SEQUENCE [LARGE SCALE GENOMIC DNA]</scope>
    <source>
        <strain evidence="4 5">MTCC4035</strain>
        <plasmid evidence="4 5">p1</plasmid>
    </source>
</reference>
<comment type="similarity">
    <text evidence="1">Belongs to the peptidase S49 family.</text>
</comment>
<evidence type="ECO:0000313" key="5">
    <source>
        <dbReference type="Proteomes" id="UP000298595"/>
    </source>
</evidence>
<organism evidence="4 5">
    <name type="scientific">Azospirillum argentinense</name>
    <dbReference type="NCBI Taxonomy" id="2970906"/>
    <lineage>
        <taxon>Bacteria</taxon>
        <taxon>Pseudomonadati</taxon>
        <taxon>Pseudomonadota</taxon>
        <taxon>Alphaproteobacteria</taxon>
        <taxon>Rhodospirillales</taxon>
        <taxon>Azospirillaceae</taxon>
        <taxon>Azospirillum</taxon>
    </lineage>
</organism>
<dbReference type="PANTHER" id="PTHR42987">
    <property type="entry name" value="PEPTIDASE S49"/>
    <property type="match status" value="1"/>
</dbReference>
<dbReference type="CDD" id="cd07022">
    <property type="entry name" value="S49_Sppa_36K_type"/>
    <property type="match status" value="1"/>
</dbReference>
<feature type="region of interest" description="Disordered" evidence="2">
    <location>
        <begin position="282"/>
        <end position="340"/>
    </location>
</feature>
<dbReference type="AlphaFoldDB" id="A0A4D8PHA8"/>
<evidence type="ECO:0000259" key="3">
    <source>
        <dbReference type="Pfam" id="PF01343"/>
    </source>
</evidence>
<evidence type="ECO:0000256" key="2">
    <source>
        <dbReference type="SAM" id="MobiDB-lite"/>
    </source>
</evidence>
<dbReference type="RefSeq" id="WP_137116149.1">
    <property type="nucleotide sequence ID" value="NZ_CP032322.1"/>
</dbReference>
<proteinExistence type="inferred from homology"/>
<dbReference type="GO" id="GO:0008233">
    <property type="term" value="F:peptidase activity"/>
    <property type="evidence" value="ECO:0007669"/>
    <property type="project" value="InterPro"/>
</dbReference>
<feature type="compositionally biased region" description="Acidic residues" evidence="2">
    <location>
        <begin position="297"/>
        <end position="307"/>
    </location>
</feature>
<dbReference type="PANTHER" id="PTHR42987:SF4">
    <property type="entry name" value="PROTEASE SOHB-RELATED"/>
    <property type="match status" value="1"/>
</dbReference>
<feature type="domain" description="Peptidase S49" evidence="3">
    <location>
        <begin position="140"/>
        <end position="282"/>
    </location>
</feature>
<dbReference type="InterPro" id="IPR002142">
    <property type="entry name" value="Peptidase_S49"/>
</dbReference>
<dbReference type="EMBL" id="CP032322">
    <property type="protein sequence ID" value="QCN96660.1"/>
    <property type="molecule type" value="Genomic_DNA"/>
</dbReference>
<dbReference type="InterPro" id="IPR029045">
    <property type="entry name" value="ClpP/crotonase-like_dom_sf"/>
</dbReference>
<dbReference type="Proteomes" id="UP000298595">
    <property type="component" value="Plasmid p1"/>
</dbReference>
<geneLocation type="plasmid" evidence="4 5">
    <name>p1</name>
</geneLocation>
<gene>
    <name evidence="4" type="ORF">D3093_15065</name>
</gene>
<dbReference type="SUPFAM" id="SSF52096">
    <property type="entry name" value="ClpP/crotonase"/>
    <property type="match status" value="1"/>
</dbReference>
<keyword evidence="4" id="KW-0614">Plasmid</keyword>
<accession>A0A4D8PHA8</accession>